<evidence type="ECO:0000256" key="2">
    <source>
        <dbReference type="ARBA" id="ARBA00004174"/>
    </source>
</evidence>
<dbReference type="InterPro" id="IPR036396">
    <property type="entry name" value="Cyt_P450_sf"/>
</dbReference>
<evidence type="ECO:0000256" key="7">
    <source>
        <dbReference type="ARBA" id="ARBA00022824"/>
    </source>
</evidence>
<name>A0A0K0LC87_NILLU</name>
<keyword evidence="5" id="KW-0349">Heme</keyword>
<dbReference type="PANTHER" id="PTHR24302:SF15">
    <property type="entry name" value="FATTY-ACID PEROXYGENASE"/>
    <property type="match status" value="1"/>
</dbReference>
<dbReference type="Pfam" id="PF00067">
    <property type="entry name" value="p450"/>
    <property type="match status" value="1"/>
</dbReference>
<comment type="subcellular location">
    <subcellularLocation>
        <location evidence="3">Endoplasmic reticulum membrane</location>
        <topology evidence="3">Peripheral membrane protein</topology>
    </subcellularLocation>
    <subcellularLocation>
        <location evidence="2">Microsome membrane</location>
        <topology evidence="2">Peripheral membrane protein</topology>
    </subcellularLocation>
</comment>
<evidence type="ECO:0000256" key="4">
    <source>
        <dbReference type="ARBA" id="ARBA00010617"/>
    </source>
</evidence>
<evidence type="ECO:0000256" key="10">
    <source>
        <dbReference type="ARBA" id="ARBA00023004"/>
    </source>
</evidence>
<evidence type="ECO:0000256" key="9">
    <source>
        <dbReference type="ARBA" id="ARBA00023002"/>
    </source>
</evidence>
<accession>A0A0K0LC87</accession>
<keyword evidence="10" id="KW-0408">Iron</keyword>
<dbReference type="EMBL" id="KM217016">
    <property type="protein sequence ID" value="AIW79979.1"/>
    <property type="molecule type" value="mRNA"/>
</dbReference>
<keyword evidence="7" id="KW-0256">Endoplasmic reticulum</keyword>
<dbReference type="InterPro" id="IPR002401">
    <property type="entry name" value="Cyt_P450_E_grp-I"/>
</dbReference>
<proteinExistence type="evidence at transcript level"/>
<evidence type="ECO:0000256" key="3">
    <source>
        <dbReference type="ARBA" id="ARBA00004406"/>
    </source>
</evidence>
<keyword evidence="8" id="KW-0492">Microsome</keyword>
<keyword evidence="6" id="KW-0479">Metal-binding</keyword>
<evidence type="ECO:0000256" key="8">
    <source>
        <dbReference type="ARBA" id="ARBA00022848"/>
    </source>
</evidence>
<dbReference type="AlphaFoldDB" id="A0A0K0LC87"/>
<dbReference type="PRINTS" id="PR00463">
    <property type="entry name" value="EP450I"/>
</dbReference>
<keyword evidence="11" id="KW-0503">Monooxygenase</keyword>
<reference evidence="12" key="1">
    <citation type="submission" date="2014-07" db="EMBL/GenBank/DDBJ databases">
        <title>A systematic study of Ichneumonosoma Meijere, Pelmatops Enderlein, Pseudopelmatops Shiraki and Soita Walker (Diptera: Tephritidae).</title>
        <authorList>
            <person name="Chen X.-L."/>
            <person name="Norrbom A."/>
            <person name="Zhu C.-D."/>
        </authorList>
    </citation>
    <scope>NUCLEOTIDE SEQUENCE</scope>
</reference>
<organism evidence="12">
    <name type="scientific">Nilaparvata lugens</name>
    <name type="common">Brown planthopper</name>
    <dbReference type="NCBI Taxonomy" id="108931"/>
    <lineage>
        <taxon>Eukaryota</taxon>
        <taxon>Metazoa</taxon>
        <taxon>Ecdysozoa</taxon>
        <taxon>Arthropoda</taxon>
        <taxon>Hexapoda</taxon>
        <taxon>Insecta</taxon>
        <taxon>Pterygota</taxon>
        <taxon>Neoptera</taxon>
        <taxon>Paraneoptera</taxon>
        <taxon>Hemiptera</taxon>
        <taxon>Auchenorrhyncha</taxon>
        <taxon>Fulgoroidea</taxon>
        <taxon>Delphacidae</taxon>
        <taxon>Delphacinae</taxon>
        <taxon>Nilaparvata</taxon>
    </lineage>
</organism>
<protein>
    <submittedName>
        <fullName evidence="12">Cytochrome P450 CYP408A1v2</fullName>
    </submittedName>
</protein>
<dbReference type="GO" id="GO:0005789">
    <property type="term" value="C:endoplasmic reticulum membrane"/>
    <property type="evidence" value="ECO:0007669"/>
    <property type="project" value="UniProtKB-SubCell"/>
</dbReference>
<sequence length="516" mass="57801">MELQVLAIATSVLTLALAYVYRFITSKFNYFQKQGIDGPKPSFPFGTWKGAWKKNFGENDLNNVKMYGQTFGSFDGRTPNLIVSDPHLIQKILVDEADKFHSNRAFRVKQKTLHEVLRSIEGGGDVEVNKLLSEALNAAKVKKLFTRIAKTVDLFVEGFKKEAAPEKVINVNEHVSRFITDVLAFTLFSFDLAADNQIRTKFERAIGKMFTVQYPDSIFSVTPFVFESLGSLDNFILKPAYTRYLAGVAELVIDEKKKTSDVKPEGRALDLVDLLLVAAEEEKQAAAKEKGVDSDKLDSEGILSKEQMINVCMQVLLTVGGATKQTLAMSIYALANNTNVQDKLQAEVGKQLNRYGEINYEFINESEYLDMFLGEILRIYPTEYRLERKTFEEMKLDEITLTPGTMVSIPIYAVHHLEEFYPEPEKFIPERFSPSNSDKRNPHTYLPFGQAGSNSSNIGVQLGVLIAKLAIVSLIKSVKLATAENPQNEVSSPFVSGVTGVPQPKTIFVRADKKEE</sequence>
<evidence type="ECO:0000313" key="12">
    <source>
        <dbReference type="EMBL" id="AIW79979.1"/>
    </source>
</evidence>
<comment type="similarity">
    <text evidence="4">Belongs to the cytochrome P450 family.</text>
</comment>
<evidence type="ECO:0000256" key="5">
    <source>
        <dbReference type="ARBA" id="ARBA00022617"/>
    </source>
</evidence>
<keyword evidence="9" id="KW-0560">Oxidoreductase</keyword>
<dbReference type="GO" id="GO:0016705">
    <property type="term" value="F:oxidoreductase activity, acting on paired donors, with incorporation or reduction of molecular oxygen"/>
    <property type="evidence" value="ECO:0007669"/>
    <property type="project" value="InterPro"/>
</dbReference>
<dbReference type="Gene3D" id="1.10.630.10">
    <property type="entry name" value="Cytochrome P450"/>
    <property type="match status" value="1"/>
</dbReference>
<dbReference type="GO" id="GO:0020037">
    <property type="term" value="F:heme binding"/>
    <property type="evidence" value="ECO:0007669"/>
    <property type="project" value="InterPro"/>
</dbReference>
<evidence type="ECO:0000256" key="6">
    <source>
        <dbReference type="ARBA" id="ARBA00022723"/>
    </source>
</evidence>
<dbReference type="InterPro" id="IPR001128">
    <property type="entry name" value="Cyt_P450"/>
</dbReference>
<dbReference type="SUPFAM" id="SSF48264">
    <property type="entry name" value="Cytochrome P450"/>
    <property type="match status" value="1"/>
</dbReference>
<dbReference type="FunFam" id="1.10.630.10:FF:000182">
    <property type="entry name" value="Cytochrome P450 3A4"/>
    <property type="match status" value="1"/>
</dbReference>
<dbReference type="InterPro" id="IPR050705">
    <property type="entry name" value="Cytochrome_P450_3A"/>
</dbReference>
<dbReference type="PANTHER" id="PTHR24302">
    <property type="entry name" value="CYTOCHROME P450 FAMILY 3"/>
    <property type="match status" value="1"/>
</dbReference>
<dbReference type="OrthoDB" id="2789670at2759"/>
<dbReference type="GO" id="GO:0008395">
    <property type="term" value="F:steroid hydroxylase activity"/>
    <property type="evidence" value="ECO:0007669"/>
    <property type="project" value="TreeGrafter"/>
</dbReference>
<evidence type="ECO:0000256" key="1">
    <source>
        <dbReference type="ARBA" id="ARBA00001971"/>
    </source>
</evidence>
<evidence type="ECO:0000256" key="11">
    <source>
        <dbReference type="ARBA" id="ARBA00023033"/>
    </source>
</evidence>
<dbReference type="GO" id="GO:0005506">
    <property type="term" value="F:iron ion binding"/>
    <property type="evidence" value="ECO:0007669"/>
    <property type="project" value="InterPro"/>
</dbReference>
<comment type="cofactor">
    <cofactor evidence="1">
        <name>heme</name>
        <dbReference type="ChEBI" id="CHEBI:30413"/>
    </cofactor>
</comment>